<feature type="non-terminal residue" evidence="1">
    <location>
        <position position="79"/>
    </location>
</feature>
<name>A0A061SLI6_9CHLO</name>
<dbReference type="AlphaFoldDB" id="A0A061SLI6"/>
<protein>
    <submittedName>
        <fullName evidence="1">Uncharacterized protein</fullName>
    </submittedName>
</protein>
<accession>A0A061SLI6</accession>
<evidence type="ECO:0000313" key="1">
    <source>
        <dbReference type="EMBL" id="JAC83745.1"/>
    </source>
</evidence>
<gene>
    <name evidence="1" type="ORF">TSPGSL018_2630</name>
</gene>
<dbReference type="EMBL" id="GBEZ01001209">
    <property type="protein sequence ID" value="JAC83745.1"/>
    <property type="molecule type" value="Transcribed_RNA"/>
</dbReference>
<proteinExistence type="predicted"/>
<reference evidence="1" key="1">
    <citation type="submission" date="2014-05" db="EMBL/GenBank/DDBJ databases">
        <title>The transcriptome of the halophilic microalga Tetraselmis sp. GSL018 isolated from the Great Salt Lake, Utah.</title>
        <authorList>
            <person name="Jinkerson R.E."/>
            <person name="D'Adamo S."/>
            <person name="Posewitz M.C."/>
        </authorList>
    </citation>
    <scope>NUCLEOTIDE SEQUENCE</scope>
    <source>
        <strain evidence="1">GSL018</strain>
    </source>
</reference>
<feature type="non-terminal residue" evidence="1">
    <location>
        <position position="1"/>
    </location>
</feature>
<sequence>YGKFLRKQTTLVRVKVIRRSSQMHSQLSQFPLGFSSFPTFRSGQRSAINEKKLWFPCSYCKPTASLAYLNDVLASGYYF</sequence>
<organism evidence="1">
    <name type="scientific">Tetraselmis sp. GSL018</name>
    <dbReference type="NCBI Taxonomy" id="582737"/>
    <lineage>
        <taxon>Eukaryota</taxon>
        <taxon>Viridiplantae</taxon>
        <taxon>Chlorophyta</taxon>
        <taxon>core chlorophytes</taxon>
        <taxon>Chlorodendrophyceae</taxon>
        <taxon>Chlorodendrales</taxon>
        <taxon>Chlorodendraceae</taxon>
        <taxon>Tetraselmis</taxon>
    </lineage>
</organism>